<gene>
    <name evidence="2" type="ORF">SAMN06297468_0304</name>
</gene>
<accession>A0A1Y6EAG2</accession>
<dbReference type="PROSITE" id="PS51257">
    <property type="entry name" value="PROKAR_LIPOPROTEIN"/>
    <property type="match status" value="1"/>
</dbReference>
<feature type="compositionally biased region" description="Polar residues" evidence="1">
    <location>
        <begin position="66"/>
        <end position="75"/>
    </location>
</feature>
<protein>
    <submittedName>
        <fullName evidence="2">Uncharacterized protein</fullName>
    </submittedName>
</protein>
<proteinExistence type="predicted"/>
<organism evidence="2 3">
    <name type="scientific">Altererythrobacter xiamenensis</name>
    <dbReference type="NCBI Taxonomy" id="1316679"/>
    <lineage>
        <taxon>Bacteria</taxon>
        <taxon>Pseudomonadati</taxon>
        <taxon>Pseudomonadota</taxon>
        <taxon>Alphaproteobacteria</taxon>
        <taxon>Sphingomonadales</taxon>
        <taxon>Erythrobacteraceae</taxon>
        <taxon>Altererythrobacter</taxon>
    </lineage>
</organism>
<name>A0A1Y6EAG2_9SPHN</name>
<keyword evidence="3" id="KW-1185">Reference proteome</keyword>
<dbReference type="EMBL" id="FXWG01000001">
    <property type="protein sequence ID" value="SMQ59575.1"/>
    <property type="molecule type" value="Genomic_DNA"/>
</dbReference>
<dbReference type="RefSeq" id="WP_086436272.1">
    <property type="nucleotide sequence ID" value="NZ_FXWG01000001.1"/>
</dbReference>
<dbReference type="Proteomes" id="UP000194420">
    <property type="component" value="Unassembled WGS sequence"/>
</dbReference>
<evidence type="ECO:0000313" key="2">
    <source>
        <dbReference type="EMBL" id="SMQ59575.1"/>
    </source>
</evidence>
<feature type="region of interest" description="Disordered" evidence="1">
    <location>
        <begin position="40"/>
        <end position="75"/>
    </location>
</feature>
<evidence type="ECO:0000313" key="3">
    <source>
        <dbReference type="Proteomes" id="UP000194420"/>
    </source>
</evidence>
<reference evidence="3" key="1">
    <citation type="submission" date="2017-04" db="EMBL/GenBank/DDBJ databases">
        <authorList>
            <person name="Varghese N."/>
            <person name="Submissions S."/>
        </authorList>
    </citation>
    <scope>NUCLEOTIDE SEQUENCE [LARGE SCALE GENOMIC DNA]</scope>
</reference>
<sequence>MRAAMIALGLLTLSACNEPTDGVDESQATEMEQLAPVATPEEMQAADQPNANVEQAPDALDANIQAEKSANLESE</sequence>
<dbReference type="AlphaFoldDB" id="A0A1Y6EAG2"/>
<evidence type="ECO:0000256" key="1">
    <source>
        <dbReference type="SAM" id="MobiDB-lite"/>
    </source>
</evidence>